<dbReference type="Pfam" id="PF00728">
    <property type="entry name" value="Glyco_hydro_20"/>
    <property type="match status" value="1"/>
</dbReference>
<protein>
    <recommendedName>
        <fullName evidence="3">beta-N-acetylhexosaminidase</fullName>
        <ecNumber evidence="3">3.2.1.52</ecNumber>
    </recommendedName>
</protein>
<dbReference type="PRINTS" id="PR00738">
    <property type="entry name" value="GLHYDRLASE20"/>
</dbReference>
<accession>R7UXQ2</accession>
<evidence type="ECO:0000256" key="11">
    <source>
        <dbReference type="SAM" id="SignalP"/>
    </source>
</evidence>
<dbReference type="CDD" id="cd06562">
    <property type="entry name" value="GH20_HexA_HexB-like"/>
    <property type="match status" value="1"/>
</dbReference>
<dbReference type="FunFam" id="3.20.20.80:FF:000063">
    <property type="entry name" value="Beta-hexosaminidase"/>
    <property type="match status" value="1"/>
</dbReference>
<proteinExistence type="inferred from homology"/>
<evidence type="ECO:0000256" key="8">
    <source>
        <dbReference type="PIRSR" id="PIRSR625705-1"/>
    </source>
</evidence>
<evidence type="ECO:0000256" key="7">
    <source>
        <dbReference type="ARBA" id="ARBA00023295"/>
    </source>
</evidence>
<dbReference type="InterPro" id="IPR029019">
    <property type="entry name" value="HEX_eukaryotic_N"/>
</dbReference>
<dbReference type="EMBL" id="KB297016">
    <property type="protein sequence ID" value="ELU11062.1"/>
    <property type="molecule type" value="Genomic_DNA"/>
</dbReference>
<sequence length="795" mass="90590">MRCGTADGRPLVLHPSSCSLLFSLLLFFSSSSAATVDLDLSKGQGEIKDGQRTLLTLDNREYHAEDNGFAKADRPAGYGGLQDSLNSIHQPRADADTDAAHAKPKRKDKSRPFPTGDPGPKLSAKKEVTWHEDTHYYALKASSDTRFRVRHAPIPGKGTPWPLPQLYNSEAIVFPVSEDFQFHAIGESCDILEFYFERIRRMIFGEPDGGAEDRSFGRQASSSVVHFLNVTVLKECEEFPTLDMDESCIRDLKYSIVIDMAETFPCNETSYDLEVKKSGASIMAREVWGALRGMETFAQLVYQNDDTGRFYVNKTYIHDYPRFKHRGVHLDTARHFLNKEIIVANLEAMAMNKMNVFHWHIVDDQSFPFQSKTFPNLTKMGSYNPQTHIYTHEDIADIIEEARLRGIRVIPEFDTPGHTLSWGYGMEHLLTPCYDWHRVPDGFFGPINPILKTTYRFLKSFFKEVLTVFKDKYVHLGGDEVPFDCWASNPYLLGFMRRNNLTDIRDLLHLYERELLELISHIGTEREGGTGYIVWQEVFDNGVKVKPDTIIQIWSGDAIDIDRVTSSGLRAIFSTCWYLDYTSYGQDWDKYYRCEQINQHLQDYGVRNQSLLMGGEACLWTEYADNEVLMARLWPRASAAAERLWSDKSVTDPDAAAPRIEEQRCRMIRRGLKVGVLSGPGFCSQPPKSSSLKRSFLSWPKVDTGSSFLMDTGQARHFQRSNVYVVDMSAMYLVPIIIIICFAGLVLLSWMRDQTSQNKLINMLSCPIALHSSKGVIVNWINELLGQIAIFHHLD</sequence>
<evidence type="ECO:0000256" key="3">
    <source>
        <dbReference type="ARBA" id="ARBA00012663"/>
    </source>
</evidence>
<dbReference type="EnsemblMetazoa" id="CapteT228468">
    <property type="protein sequence ID" value="CapteP228468"/>
    <property type="gene ID" value="CapteG228468"/>
</dbReference>
<dbReference type="AlphaFoldDB" id="R7UXQ2"/>
<dbReference type="GO" id="GO:0030203">
    <property type="term" value="P:glycosaminoglycan metabolic process"/>
    <property type="evidence" value="ECO:0007669"/>
    <property type="project" value="TreeGrafter"/>
</dbReference>
<keyword evidence="16" id="KW-1185">Reference proteome</keyword>
<dbReference type="HOGENOM" id="CLU_007082_0_3_1"/>
<feature type="active site" description="Proton donor" evidence="8">
    <location>
        <position position="480"/>
    </location>
</feature>
<evidence type="ECO:0000256" key="9">
    <source>
        <dbReference type="SAM" id="MobiDB-lite"/>
    </source>
</evidence>
<keyword evidence="7" id="KW-0326">Glycosidase</keyword>
<evidence type="ECO:0000256" key="2">
    <source>
        <dbReference type="ARBA" id="ARBA00006285"/>
    </source>
</evidence>
<keyword evidence="5" id="KW-0378">Hydrolase</keyword>
<dbReference type="Gene3D" id="3.20.20.80">
    <property type="entry name" value="Glycosidases"/>
    <property type="match status" value="1"/>
</dbReference>
<dbReference type="SUPFAM" id="SSF55545">
    <property type="entry name" value="beta-N-acetylhexosaminidase-like domain"/>
    <property type="match status" value="1"/>
</dbReference>
<evidence type="ECO:0000256" key="10">
    <source>
        <dbReference type="SAM" id="Phobius"/>
    </source>
</evidence>
<dbReference type="FunCoup" id="R7UXQ2">
    <property type="interactions" value="1508"/>
</dbReference>
<dbReference type="STRING" id="283909.R7UXQ2"/>
<comment type="similarity">
    <text evidence="2">Belongs to the glycosyl hydrolase 20 family.</text>
</comment>
<feature type="domain" description="Glycoside hydrolase family 20 catalytic" evidence="12">
    <location>
        <begin position="323"/>
        <end position="647"/>
    </location>
</feature>
<evidence type="ECO:0000256" key="1">
    <source>
        <dbReference type="ARBA" id="ARBA00001231"/>
    </source>
</evidence>
<name>R7UXQ2_CAPTE</name>
<gene>
    <name evidence="14" type="ORF">CAPTEDRAFT_228468</name>
</gene>
<dbReference type="GO" id="GO:0004563">
    <property type="term" value="F:beta-N-acetylhexosaminidase activity"/>
    <property type="evidence" value="ECO:0007669"/>
    <property type="project" value="UniProtKB-EC"/>
</dbReference>
<organism evidence="14">
    <name type="scientific">Capitella teleta</name>
    <name type="common">Polychaete worm</name>
    <dbReference type="NCBI Taxonomy" id="283909"/>
    <lineage>
        <taxon>Eukaryota</taxon>
        <taxon>Metazoa</taxon>
        <taxon>Spiralia</taxon>
        <taxon>Lophotrochozoa</taxon>
        <taxon>Annelida</taxon>
        <taxon>Polychaeta</taxon>
        <taxon>Sedentaria</taxon>
        <taxon>Scolecida</taxon>
        <taxon>Capitellidae</taxon>
        <taxon>Capitella</taxon>
    </lineage>
</organism>
<dbReference type="GO" id="GO:0006689">
    <property type="term" value="P:ganglioside catabolic process"/>
    <property type="evidence" value="ECO:0007669"/>
    <property type="project" value="TreeGrafter"/>
</dbReference>
<reference evidence="14 16" key="2">
    <citation type="journal article" date="2013" name="Nature">
        <title>Insights into bilaterian evolution from three spiralian genomes.</title>
        <authorList>
            <person name="Simakov O."/>
            <person name="Marletaz F."/>
            <person name="Cho S.J."/>
            <person name="Edsinger-Gonzales E."/>
            <person name="Havlak P."/>
            <person name="Hellsten U."/>
            <person name="Kuo D.H."/>
            <person name="Larsson T."/>
            <person name="Lv J."/>
            <person name="Arendt D."/>
            <person name="Savage R."/>
            <person name="Osoegawa K."/>
            <person name="de Jong P."/>
            <person name="Grimwood J."/>
            <person name="Chapman J.A."/>
            <person name="Shapiro H."/>
            <person name="Aerts A."/>
            <person name="Otillar R.P."/>
            <person name="Terry A.Y."/>
            <person name="Boore J.L."/>
            <person name="Grigoriev I.V."/>
            <person name="Lindberg D.R."/>
            <person name="Seaver E.C."/>
            <person name="Weisblat D.A."/>
            <person name="Putnam N.H."/>
            <person name="Rokhsar D.S."/>
        </authorList>
    </citation>
    <scope>NUCLEOTIDE SEQUENCE</scope>
    <source>
        <strain evidence="14 16">I ESC-2004</strain>
    </source>
</reference>
<dbReference type="InterPro" id="IPR029018">
    <property type="entry name" value="Hex-like_dom2"/>
</dbReference>
<dbReference type="EMBL" id="AMQN01005875">
    <property type="status" value="NOT_ANNOTATED_CDS"/>
    <property type="molecule type" value="Genomic_DNA"/>
</dbReference>
<evidence type="ECO:0000256" key="4">
    <source>
        <dbReference type="ARBA" id="ARBA00022729"/>
    </source>
</evidence>
<dbReference type="GO" id="GO:0016020">
    <property type="term" value="C:membrane"/>
    <property type="evidence" value="ECO:0007669"/>
    <property type="project" value="TreeGrafter"/>
</dbReference>
<dbReference type="PANTHER" id="PTHR22600:SF21">
    <property type="entry name" value="BETA-HEXOSAMINIDASE A"/>
    <property type="match status" value="1"/>
</dbReference>
<dbReference type="GO" id="GO:0005975">
    <property type="term" value="P:carbohydrate metabolic process"/>
    <property type="evidence" value="ECO:0007669"/>
    <property type="project" value="InterPro"/>
</dbReference>
<dbReference type="InterPro" id="IPR017853">
    <property type="entry name" value="GH"/>
</dbReference>
<feature type="domain" description="Beta-hexosaminidase eukaryotic type N-terminal" evidence="13">
    <location>
        <begin position="160"/>
        <end position="300"/>
    </location>
</feature>
<keyword evidence="10" id="KW-1133">Transmembrane helix</keyword>
<evidence type="ECO:0000313" key="14">
    <source>
        <dbReference type="EMBL" id="ELU11062.1"/>
    </source>
</evidence>
<evidence type="ECO:0000259" key="12">
    <source>
        <dbReference type="Pfam" id="PF00728"/>
    </source>
</evidence>
<dbReference type="OMA" id="KMWPRAA"/>
<dbReference type="EC" id="3.2.1.52" evidence="3"/>
<keyword evidence="6" id="KW-0325">Glycoprotein</keyword>
<keyword evidence="10" id="KW-0472">Membrane</keyword>
<reference evidence="16" key="1">
    <citation type="submission" date="2012-12" db="EMBL/GenBank/DDBJ databases">
        <authorList>
            <person name="Hellsten U."/>
            <person name="Grimwood J."/>
            <person name="Chapman J.A."/>
            <person name="Shapiro H."/>
            <person name="Aerts A."/>
            <person name="Otillar R.P."/>
            <person name="Terry A.Y."/>
            <person name="Boore J.L."/>
            <person name="Simakov O."/>
            <person name="Marletaz F."/>
            <person name="Cho S.-J."/>
            <person name="Edsinger-Gonzales E."/>
            <person name="Havlak P."/>
            <person name="Kuo D.-H."/>
            <person name="Larsson T."/>
            <person name="Lv J."/>
            <person name="Arendt D."/>
            <person name="Savage R."/>
            <person name="Osoegawa K."/>
            <person name="de Jong P."/>
            <person name="Lindberg D.R."/>
            <person name="Seaver E.C."/>
            <person name="Weisblat D.A."/>
            <person name="Putnam N.H."/>
            <person name="Grigoriev I.V."/>
            <person name="Rokhsar D.S."/>
        </authorList>
    </citation>
    <scope>NUCLEOTIDE SEQUENCE</scope>
    <source>
        <strain evidence="16">I ESC-2004</strain>
    </source>
</reference>
<dbReference type="Gene3D" id="3.30.379.10">
    <property type="entry name" value="Chitobiase/beta-hexosaminidase domain 2-like"/>
    <property type="match status" value="1"/>
</dbReference>
<evidence type="ECO:0000259" key="13">
    <source>
        <dbReference type="Pfam" id="PF14845"/>
    </source>
</evidence>
<evidence type="ECO:0000313" key="16">
    <source>
        <dbReference type="Proteomes" id="UP000014760"/>
    </source>
</evidence>
<feature type="chain" id="PRO_5008788489" description="beta-N-acetylhexosaminidase" evidence="11">
    <location>
        <begin position="34"/>
        <end position="795"/>
    </location>
</feature>
<feature type="signal peptide" evidence="11">
    <location>
        <begin position="1"/>
        <end position="33"/>
    </location>
</feature>
<feature type="region of interest" description="Disordered" evidence="9">
    <location>
        <begin position="94"/>
        <end position="126"/>
    </location>
</feature>
<keyword evidence="10" id="KW-0812">Transmembrane</keyword>
<dbReference type="InterPro" id="IPR015883">
    <property type="entry name" value="Glyco_hydro_20_cat"/>
</dbReference>
<dbReference type="SUPFAM" id="SSF51445">
    <property type="entry name" value="(Trans)glycosidases"/>
    <property type="match status" value="1"/>
</dbReference>
<reference evidence="15" key="3">
    <citation type="submission" date="2015-06" db="UniProtKB">
        <authorList>
            <consortium name="EnsemblMetazoa"/>
        </authorList>
    </citation>
    <scope>IDENTIFICATION</scope>
</reference>
<dbReference type="GO" id="GO:0005764">
    <property type="term" value="C:lysosome"/>
    <property type="evidence" value="ECO:0007669"/>
    <property type="project" value="TreeGrafter"/>
</dbReference>
<evidence type="ECO:0000256" key="5">
    <source>
        <dbReference type="ARBA" id="ARBA00022801"/>
    </source>
</evidence>
<comment type="catalytic activity">
    <reaction evidence="1">
        <text>Hydrolysis of terminal non-reducing N-acetyl-D-hexosamine residues in N-acetyl-beta-D-hexosaminides.</text>
        <dbReference type="EC" id="3.2.1.52"/>
    </reaction>
</comment>
<dbReference type="PANTHER" id="PTHR22600">
    <property type="entry name" value="BETA-HEXOSAMINIDASE"/>
    <property type="match status" value="1"/>
</dbReference>
<dbReference type="OrthoDB" id="428480at2759"/>
<dbReference type="Proteomes" id="UP000014760">
    <property type="component" value="Unassembled WGS sequence"/>
</dbReference>
<dbReference type="InterPro" id="IPR025705">
    <property type="entry name" value="Beta_hexosaminidase_sua/sub"/>
</dbReference>
<dbReference type="Pfam" id="PF14845">
    <property type="entry name" value="Glycohydro_20b2"/>
    <property type="match status" value="1"/>
</dbReference>
<keyword evidence="4 11" id="KW-0732">Signal</keyword>
<evidence type="ECO:0000313" key="15">
    <source>
        <dbReference type="EnsemblMetazoa" id="CapteP228468"/>
    </source>
</evidence>
<evidence type="ECO:0000256" key="6">
    <source>
        <dbReference type="ARBA" id="ARBA00023180"/>
    </source>
</evidence>
<feature type="transmembrane region" description="Helical" evidence="10">
    <location>
        <begin position="730"/>
        <end position="750"/>
    </location>
</feature>